<accession>A0A1X7LKI0</accession>
<dbReference type="SUPFAM" id="SSF63867">
    <property type="entry name" value="MoeA C-terminal domain-like"/>
    <property type="match status" value="1"/>
</dbReference>
<dbReference type="FunFam" id="2.170.190.11:FF:000001">
    <property type="entry name" value="Molybdopterin molybdenumtransferase"/>
    <property type="match status" value="1"/>
</dbReference>
<evidence type="ECO:0000256" key="11">
    <source>
        <dbReference type="ARBA" id="ARBA00023150"/>
    </source>
</evidence>
<evidence type="ECO:0000256" key="9">
    <source>
        <dbReference type="ARBA" id="ARBA00022723"/>
    </source>
</evidence>
<evidence type="ECO:0000256" key="5">
    <source>
        <dbReference type="ARBA" id="ARBA00013269"/>
    </source>
</evidence>
<organism evidence="15 16">
    <name type="scientific">Paenibacillus aquistagni</name>
    <dbReference type="NCBI Taxonomy" id="1852522"/>
    <lineage>
        <taxon>Bacteria</taxon>
        <taxon>Bacillati</taxon>
        <taxon>Bacillota</taxon>
        <taxon>Bacilli</taxon>
        <taxon>Bacillales</taxon>
        <taxon>Paenibacillaceae</taxon>
        <taxon>Paenibacillus</taxon>
    </lineage>
</organism>
<keyword evidence="8 13" id="KW-0808">Transferase</keyword>
<dbReference type="STRING" id="1852522.SAMN06295960_3543"/>
<dbReference type="CDD" id="cd00887">
    <property type="entry name" value="MoeA"/>
    <property type="match status" value="1"/>
</dbReference>
<evidence type="ECO:0000256" key="2">
    <source>
        <dbReference type="ARBA" id="ARBA00002901"/>
    </source>
</evidence>
<dbReference type="GO" id="GO:0006777">
    <property type="term" value="P:Mo-molybdopterin cofactor biosynthetic process"/>
    <property type="evidence" value="ECO:0007669"/>
    <property type="project" value="UniProtKB-UniRule"/>
</dbReference>
<evidence type="ECO:0000256" key="1">
    <source>
        <dbReference type="ARBA" id="ARBA00001946"/>
    </source>
</evidence>
<dbReference type="InterPro" id="IPR005110">
    <property type="entry name" value="MoeA_linker/N"/>
</dbReference>
<dbReference type="Gene3D" id="2.170.190.11">
    <property type="entry name" value="Molybdopterin biosynthesis moea protein, domain 3"/>
    <property type="match status" value="1"/>
</dbReference>
<dbReference type="EMBL" id="FXAZ01000005">
    <property type="protein sequence ID" value="SMG53669.1"/>
    <property type="molecule type" value="Genomic_DNA"/>
</dbReference>
<proteinExistence type="inferred from homology"/>
<dbReference type="Gene3D" id="2.40.340.10">
    <property type="entry name" value="MoeA, C-terminal, domain IV"/>
    <property type="match status" value="1"/>
</dbReference>
<gene>
    <name evidence="15" type="ORF">SAMN06295960_3543</name>
</gene>
<reference evidence="15 16" key="1">
    <citation type="submission" date="2017-04" db="EMBL/GenBank/DDBJ databases">
        <authorList>
            <person name="Afonso C.L."/>
            <person name="Miller P.J."/>
            <person name="Scott M.A."/>
            <person name="Spackman E."/>
            <person name="Goraichik I."/>
            <person name="Dimitrov K.M."/>
            <person name="Suarez D.L."/>
            <person name="Swayne D.E."/>
        </authorList>
    </citation>
    <scope>NUCLEOTIDE SEQUENCE [LARGE SCALE GENOMIC DNA]</scope>
    <source>
        <strain evidence="15 16">11</strain>
    </source>
</reference>
<dbReference type="FunFam" id="3.40.980.10:FF:000004">
    <property type="entry name" value="Molybdopterin molybdenumtransferase"/>
    <property type="match status" value="1"/>
</dbReference>
<keyword evidence="10 13" id="KW-0460">Magnesium</keyword>
<evidence type="ECO:0000256" key="3">
    <source>
        <dbReference type="ARBA" id="ARBA00005046"/>
    </source>
</evidence>
<dbReference type="GO" id="GO:0005829">
    <property type="term" value="C:cytosol"/>
    <property type="evidence" value="ECO:0007669"/>
    <property type="project" value="TreeGrafter"/>
</dbReference>
<feature type="domain" description="MoaB/Mog" evidence="14">
    <location>
        <begin position="201"/>
        <end position="339"/>
    </location>
</feature>
<dbReference type="RefSeq" id="WP_085496358.1">
    <property type="nucleotide sequence ID" value="NZ_FXAZ01000005.1"/>
</dbReference>
<dbReference type="OrthoDB" id="9804758at2"/>
<dbReference type="NCBIfam" id="TIGR00177">
    <property type="entry name" value="molyb_syn"/>
    <property type="match status" value="1"/>
</dbReference>
<dbReference type="Pfam" id="PF03454">
    <property type="entry name" value="MoeA_C"/>
    <property type="match status" value="1"/>
</dbReference>
<dbReference type="NCBIfam" id="NF045515">
    <property type="entry name" value="Glp_gephyrin"/>
    <property type="match status" value="1"/>
</dbReference>
<evidence type="ECO:0000256" key="4">
    <source>
        <dbReference type="ARBA" id="ARBA00010763"/>
    </source>
</evidence>
<dbReference type="PANTHER" id="PTHR10192:SF5">
    <property type="entry name" value="GEPHYRIN"/>
    <property type="match status" value="1"/>
</dbReference>
<dbReference type="EC" id="2.10.1.1" evidence="5 13"/>
<evidence type="ECO:0000256" key="12">
    <source>
        <dbReference type="ARBA" id="ARBA00047317"/>
    </source>
</evidence>
<keyword evidence="16" id="KW-1185">Reference proteome</keyword>
<comment type="cofactor">
    <cofactor evidence="1 13">
        <name>Mg(2+)</name>
        <dbReference type="ChEBI" id="CHEBI:18420"/>
    </cofactor>
</comment>
<dbReference type="InterPro" id="IPR038987">
    <property type="entry name" value="MoeA-like"/>
</dbReference>
<comment type="function">
    <text evidence="2 13">Catalyzes the insertion of molybdate into adenylated molybdopterin with the concomitant release of AMP.</text>
</comment>
<dbReference type="Gene3D" id="3.40.980.10">
    <property type="entry name" value="MoaB/Mog-like domain"/>
    <property type="match status" value="1"/>
</dbReference>
<dbReference type="GO" id="GO:0061599">
    <property type="term" value="F:molybdopterin molybdotransferase activity"/>
    <property type="evidence" value="ECO:0007669"/>
    <property type="project" value="UniProtKB-UniRule"/>
</dbReference>
<evidence type="ECO:0000313" key="15">
    <source>
        <dbReference type="EMBL" id="SMG53669.1"/>
    </source>
</evidence>
<dbReference type="SMART" id="SM00852">
    <property type="entry name" value="MoCF_biosynth"/>
    <property type="match status" value="1"/>
</dbReference>
<evidence type="ECO:0000259" key="14">
    <source>
        <dbReference type="SMART" id="SM00852"/>
    </source>
</evidence>
<comment type="catalytic activity">
    <reaction evidence="12">
        <text>adenylyl-molybdopterin + molybdate = Mo-molybdopterin + AMP + H(+)</text>
        <dbReference type="Rhea" id="RHEA:35047"/>
        <dbReference type="ChEBI" id="CHEBI:15378"/>
        <dbReference type="ChEBI" id="CHEBI:36264"/>
        <dbReference type="ChEBI" id="CHEBI:62727"/>
        <dbReference type="ChEBI" id="CHEBI:71302"/>
        <dbReference type="ChEBI" id="CHEBI:456215"/>
        <dbReference type="EC" id="2.10.1.1"/>
    </reaction>
</comment>
<dbReference type="GO" id="GO:0046872">
    <property type="term" value="F:metal ion binding"/>
    <property type="evidence" value="ECO:0007669"/>
    <property type="project" value="UniProtKB-UniRule"/>
</dbReference>
<dbReference type="InterPro" id="IPR036135">
    <property type="entry name" value="MoeA_linker/N_sf"/>
</dbReference>
<dbReference type="InterPro" id="IPR036688">
    <property type="entry name" value="MoeA_C_domain_IV_sf"/>
</dbReference>
<dbReference type="PANTHER" id="PTHR10192">
    <property type="entry name" value="MOLYBDOPTERIN BIOSYNTHESIS PROTEIN"/>
    <property type="match status" value="1"/>
</dbReference>
<dbReference type="InterPro" id="IPR005111">
    <property type="entry name" value="MoeA_C_domain_IV"/>
</dbReference>
<protein>
    <recommendedName>
        <fullName evidence="6 13">Molybdopterin molybdenumtransferase</fullName>
        <ecNumber evidence="5 13">2.10.1.1</ecNumber>
    </recommendedName>
</protein>
<dbReference type="Pfam" id="PF00994">
    <property type="entry name" value="MoCF_biosynth"/>
    <property type="match status" value="1"/>
</dbReference>
<comment type="similarity">
    <text evidence="4 13">Belongs to the MoeA family.</text>
</comment>
<evidence type="ECO:0000256" key="10">
    <source>
        <dbReference type="ARBA" id="ARBA00022842"/>
    </source>
</evidence>
<keyword evidence="9 13" id="KW-0479">Metal-binding</keyword>
<dbReference type="Gene3D" id="3.90.105.10">
    <property type="entry name" value="Molybdopterin biosynthesis moea protein, domain 2"/>
    <property type="match status" value="1"/>
</dbReference>
<sequence length="432" mass="47039">MDKGSSNYQDRFIRKALSVYDAEQVIIEQVKRESIELVTIEHAYMRRSAQTITASAPVPHFRRSVMDGYAVRAQDTINASVEHPVKLRIIAVVDCGAAWSGQLQEGEAVRIMTGAMVPSGADAVVKLEQTSDMEQGAHGLDDEVSVKEEAQVGDFIHDEGIEIKQGTMLIDKGDVIEAGNMALLAMFGHSYINVYSAPKVAVIPTGHELLSVEAQLEPGKIRNSNSYLLSGLIRDAGGEPHLLPALPDDVDALASRIEDAMQEYDAVITIGGVSVGDRDVLYAYTQQWKGKLLFNKVKMRPGGPTTAGVYHDKLLFALSGNPSSCFVGFEMFVRPALLQMQGVKTPDRVRLRAKLASDYLVKDTVVRLVRGILYADERGGLMVREAGLDSSNATITIRDANALIVIPPSEQDWAAGTVVDVIPVGRHSIKNR</sequence>
<dbReference type="Proteomes" id="UP000193834">
    <property type="component" value="Unassembled WGS sequence"/>
</dbReference>
<dbReference type="InterPro" id="IPR001453">
    <property type="entry name" value="MoaB/Mog_dom"/>
</dbReference>
<name>A0A1X7LKI0_9BACL</name>
<dbReference type="UniPathway" id="UPA00344"/>
<dbReference type="InterPro" id="IPR036425">
    <property type="entry name" value="MoaB/Mog-like_dom_sf"/>
</dbReference>
<keyword evidence="7 13" id="KW-0500">Molybdenum</keyword>
<dbReference type="SUPFAM" id="SSF63882">
    <property type="entry name" value="MoeA N-terminal region -like"/>
    <property type="match status" value="1"/>
</dbReference>
<dbReference type="Pfam" id="PF03453">
    <property type="entry name" value="MoeA_N"/>
    <property type="match status" value="1"/>
</dbReference>
<dbReference type="AlphaFoldDB" id="A0A1X7LKI0"/>
<keyword evidence="11 13" id="KW-0501">Molybdenum cofactor biosynthesis</keyword>
<evidence type="ECO:0000256" key="6">
    <source>
        <dbReference type="ARBA" id="ARBA00021108"/>
    </source>
</evidence>
<evidence type="ECO:0000256" key="7">
    <source>
        <dbReference type="ARBA" id="ARBA00022505"/>
    </source>
</evidence>
<comment type="pathway">
    <text evidence="3 13">Cofactor biosynthesis; molybdopterin biosynthesis.</text>
</comment>
<evidence type="ECO:0000256" key="8">
    <source>
        <dbReference type="ARBA" id="ARBA00022679"/>
    </source>
</evidence>
<dbReference type="SUPFAM" id="SSF53218">
    <property type="entry name" value="Molybdenum cofactor biosynthesis proteins"/>
    <property type="match status" value="1"/>
</dbReference>
<evidence type="ECO:0000256" key="13">
    <source>
        <dbReference type="RuleBase" id="RU365090"/>
    </source>
</evidence>
<evidence type="ECO:0000313" key="16">
    <source>
        <dbReference type="Proteomes" id="UP000193834"/>
    </source>
</evidence>